<proteinExistence type="predicted"/>
<protein>
    <submittedName>
        <fullName evidence="6">Vacuolar protein sorting-associated protein 41</fullName>
    </submittedName>
</protein>
<sequence length="1034" mass="109734">MTATARSAETASHSDAAPPTPDAAPASDTNSLSGGDGADEADGAGSDDEADPDSDDEEPALRYRRLGGSLDSLLSRDSASALVATQRFLVVGTHWGNVVVLDYLGTEVQRWRAHSAAVSSLSVDLAGEHVASSGDDGRVVVRCVALDSSGGGSAQDNSSSSSSSDTVIVQYSRAVRCVALDPLFARGSRRFMCGATDGHVVLHDARQARRWFGGGSAEGTDTIVFSSAGPVQALAWAGDLAAWAADEGVQVYDVARSQRVALVGRPPAAGAAAAAVQADMFACRLQWTDARTLAVAWGDSVQVVHVRGGRDGAVHAEIAVALRTDFVACGVAPLDDSLLLLAYGDALTAGGRADVRRGEAPPVELRVVSRAQMEEVSSDVLALAAHELLQPNDYALAPCADGWLVASPKQLVLVSPRGLLDHVQWLAARARWADALEDIDGARAGGSRWAASAAEVSDALRRDVGEHLARELLDSGDAPAAAAVCARVLPREATAQARDAWETWVFAFAEARALDALAGVLPVGAPQLSAAAYEMALAHVLSRDTCMLRRLVAAWPAHLYGAQSVALALEDRLKDPLVAEDDVVRLKRTAAELYDRVNQPAKALRFLLEVFAPDLVPRIRREHLLDAVRDKAELLLRYDDHMLLADSDDDEGGSGGGGGVPLALRAGQPAAVLLADSADAIPPRAVVRQLVPFPQHLHVYLHALRTHDAPSAAPFADLQVELYAEYDAPLLLPFLRATTAYSLDRALAVCEERLLVPAMVHILGRMGDGHRALMLIIERLHDVALAIDFAREQADPALWRDLVMYARDKPEFVVGLLEHAGGLGGVSPVQVVRAVPRDLHVPGIRRAVVRVLADHRMLVELGADARRIVLADCDMLADQVRRLRHQGVPVRAAAATAAAAEDTVDAGALLPGDKLCLVCQRPLGGAPDTAALGFWCGHVFHDSCVLLPEVWRKSQMPGARGRGQGGATGWVQRKLDRALVISRFACVCPVCEPPEGAGEDGGRVREGWAPAERTDVGRAPVRQMDVPPIQQLLI</sequence>
<dbReference type="Gene3D" id="1.25.40.10">
    <property type="entry name" value="Tetratricopeptide repeat domain"/>
    <property type="match status" value="1"/>
</dbReference>
<evidence type="ECO:0000256" key="3">
    <source>
        <dbReference type="PROSITE-ProRule" id="PRU01006"/>
    </source>
</evidence>
<dbReference type="InterPro" id="IPR057780">
    <property type="entry name" value="Beta-prop_Vps41"/>
</dbReference>
<dbReference type="SMART" id="SM00299">
    <property type="entry name" value="CLH"/>
    <property type="match status" value="1"/>
</dbReference>
<evidence type="ECO:0000313" key="6">
    <source>
        <dbReference type="EMBL" id="KAJ1719857.1"/>
    </source>
</evidence>
<name>A0A9W7XVR5_9FUNG</name>
<dbReference type="Pfam" id="PF23411">
    <property type="entry name" value="Beta-prop_Vps41"/>
    <property type="match status" value="1"/>
</dbReference>
<dbReference type="Gene3D" id="2.130.10.10">
    <property type="entry name" value="YVTN repeat-like/Quinoprotein amine dehydrogenase"/>
    <property type="match status" value="1"/>
</dbReference>
<feature type="compositionally biased region" description="Low complexity" evidence="4">
    <location>
        <begin position="10"/>
        <end position="29"/>
    </location>
</feature>
<dbReference type="Pfam" id="PF23556">
    <property type="entry name" value="TPR_Vps41"/>
    <property type="match status" value="1"/>
</dbReference>
<dbReference type="EMBL" id="JANBOJ010000329">
    <property type="protein sequence ID" value="KAJ1719857.1"/>
    <property type="molecule type" value="Genomic_DNA"/>
</dbReference>
<evidence type="ECO:0000259" key="5">
    <source>
        <dbReference type="Pfam" id="PF23411"/>
    </source>
</evidence>
<dbReference type="PROSITE" id="PS50236">
    <property type="entry name" value="CHCR"/>
    <property type="match status" value="1"/>
</dbReference>
<dbReference type="InterPro" id="IPR000547">
    <property type="entry name" value="Clathrin_H-chain/VPS_repeat"/>
</dbReference>
<dbReference type="SUPFAM" id="SSF101908">
    <property type="entry name" value="Putative isomerase YbhE"/>
    <property type="match status" value="1"/>
</dbReference>
<dbReference type="CDD" id="cd16448">
    <property type="entry name" value="RING-H2"/>
    <property type="match status" value="1"/>
</dbReference>
<dbReference type="InterPro" id="IPR011990">
    <property type="entry name" value="TPR-like_helical_dom_sf"/>
</dbReference>
<dbReference type="GO" id="GO:0030897">
    <property type="term" value="C:HOPS complex"/>
    <property type="evidence" value="ECO:0007669"/>
    <property type="project" value="TreeGrafter"/>
</dbReference>
<accession>A0A9W7XVR5</accession>
<feature type="region of interest" description="Disordered" evidence="4">
    <location>
        <begin position="1"/>
        <end position="59"/>
    </location>
</feature>
<evidence type="ECO:0000256" key="4">
    <source>
        <dbReference type="SAM" id="MobiDB-lite"/>
    </source>
</evidence>
<dbReference type="PANTHER" id="PTHR12616:SF1">
    <property type="entry name" value="VACUOLAR PROTEIN SORTING-ASSOCIATED PROTEIN 41 HOMOLOG"/>
    <property type="match status" value="1"/>
</dbReference>
<dbReference type="Proteomes" id="UP001149813">
    <property type="component" value="Unassembled WGS sequence"/>
</dbReference>
<evidence type="ECO:0000256" key="2">
    <source>
        <dbReference type="ARBA" id="ARBA00022927"/>
    </source>
</evidence>
<keyword evidence="7" id="KW-1185">Reference proteome</keyword>
<dbReference type="GO" id="GO:0034058">
    <property type="term" value="P:endosomal vesicle fusion"/>
    <property type="evidence" value="ECO:0007669"/>
    <property type="project" value="TreeGrafter"/>
</dbReference>
<feature type="repeat" description="CHCR" evidence="3">
    <location>
        <begin position="671"/>
        <end position="815"/>
    </location>
</feature>
<dbReference type="GO" id="GO:0009267">
    <property type="term" value="P:cellular response to starvation"/>
    <property type="evidence" value="ECO:0007669"/>
    <property type="project" value="TreeGrafter"/>
</dbReference>
<dbReference type="PANTHER" id="PTHR12616">
    <property type="entry name" value="VACUOLAR PROTEIN SORTING VPS41"/>
    <property type="match status" value="1"/>
</dbReference>
<comment type="caution">
    <text evidence="6">The sequence shown here is derived from an EMBL/GenBank/DDBJ whole genome shotgun (WGS) entry which is preliminary data.</text>
</comment>
<reference evidence="6" key="1">
    <citation type="submission" date="2022-07" db="EMBL/GenBank/DDBJ databases">
        <title>Phylogenomic reconstructions and comparative analyses of Kickxellomycotina fungi.</title>
        <authorList>
            <person name="Reynolds N.K."/>
            <person name="Stajich J.E."/>
            <person name="Barry K."/>
            <person name="Grigoriev I.V."/>
            <person name="Crous P."/>
            <person name="Smith M.E."/>
        </authorList>
    </citation>
    <scope>NUCLEOTIDE SEQUENCE</scope>
    <source>
        <strain evidence="6">NBRC 32514</strain>
    </source>
</reference>
<dbReference type="SMART" id="SM00320">
    <property type="entry name" value="WD40"/>
    <property type="match status" value="3"/>
</dbReference>
<organism evidence="6 7">
    <name type="scientific">Coemansia erecta</name>
    <dbReference type="NCBI Taxonomy" id="147472"/>
    <lineage>
        <taxon>Eukaryota</taxon>
        <taxon>Fungi</taxon>
        <taxon>Fungi incertae sedis</taxon>
        <taxon>Zoopagomycota</taxon>
        <taxon>Kickxellomycotina</taxon>
        <taxon>Kickxellomycetes</taxon>
        <taxon>Kickxellales</taxon>
        <taxon>Kickxellaceae</taxon>
        <taxon>Coemansia</taxon>
    </lineage>
</organism>
<feature type="compositionally biased region" description="Acidic residues" evidence="4">
    <location>
        <begin position="37"/>
        <end position="58"/>
    </location>
</feature>
<dbReference type="GO" id="GO:0016236">
    <property type="term" value="P:macroautophagy"/>
    <property type="evidence" value="ECO:0007669"/>
    <property type="project" value="TreeGrafter"/>
</dbReference>
<dbReference type="InterPro" id="IPR045111">
    <property type="entry name" value="Vps41/Vps8"/>
</dbReference>
<gene>
    <name evidence="6" type="primary">VPS41</name>
    <name evidence="6" type="ORF">LPJ53_005441</name>
</gene>
<dbReference type="GO" id="GO:0006623">
    <property type="term" value="P:protein targeting to vacuole"/>
    <property type="evidence" value="ECO:0007669"/>
    <property type="project" value="InterPro"/>
</dbReference>
<evidence type="ECO:0000256" key="1">
    <source>
        <dbReference type="ARBA" id="ARBA00022448"/>
    </source>
</evidence>
<dbReference type="InterPro" id="IPR001680">
    <property type="entry name" value="WD40_rpt"/>
</dbReference>
<dbReference type="OrthoDB" id="244107at2759"/>
<dbReference type="InterPro" id="IPR015943">
    <property type="entry name" value="WD40/YVTN_repeat-like_dom_sf"/>
</dbReference>
<keyword evidence="2" id="KW-0653">Protein transport</keyword>
<dbReference type="AlphaFoldDB" id="A0A9W7XVR5"/>
<keyword evidence="1" id="KW-0813">Transport</keyword>
<evidence type="ECO:0000313" key="7">
    <source>
        <dbReference type="Proteomes" id="UP001149813"/>
    </source>
</evidence>
<dbReference type="GO" id="GO:0005770">
    <property type="term" value="C:late endosome"/>
    <property type="evidence" value="ECO:0007669"/>
    <property type="project" value="TreeGrafter"/>
</dbReference>
<feature type="domain" description="Vps41 beta-propeller" evidence="5">
    <location>
        <begin position="61"/>
        <end position="414"/>
    </location>
</feature>